<evidence type="ECO:0000313" key="2">
    <source>
        <dbReference type="Proteomes" id="UP001162501"/>
    </source>
</evidence>
<sequence>MCSSHRGRLTGVPDPWTPLCPRVGYPHELWSEGQSRVTVGGRGAGLKDAAGTRMRENPSSSGILGDRQTQQGRGLAKPRSPEGVSAGAGRGPPGGCAGSGSRAVAAKIKLAALT</sequence>
<organism evidence="1 2">
    <name type="scientific">Rangifer tarandus platyrhynchus</name>
    <name type="common">Svalbard reindeer</name>
    <dbReference type="NCBI Taxonomy" id="3082113"/>
    <lineage>
        <taxon>Eukaryota</taxon>
        <taxon>Metazoa</taxon>
        <taxon>Chordata</taxon>
        <taxon>Craniata</taxon>
        <taxon>Vertebrata</taxon>
        <taxon>Euteleostomi</taxon>
        <taxon>Mammalia</taxon>
        <taxon>Eutheria</taxon>
        <taxon>Laurasiatheria</taxon>
        <taxon>Artiodactyla</taxon>
        <taxon>Ruminantia</taxon>
        <taxon>Pecora</taxon>
        <taxon>Cervidae</taxon>
        <taxon>Odocoileinae</taxon>
        <taxon>Rangifer</taxon>
    </lineage>
</organism>
<dbReference type="EMBL" id="OX596112">
    <property type="protein sequence ID" value="CAN0382076.1"/>
    <property type="molecule type" value="Genomic_DNA"/>
</dbReference>
<accession>A0AC59ZD63</accession>
<evidence type="ECO:0000313" key="1">
    <source>
        <dbReference type="EMBL" id="CAN0382076.1"/>
    </source>
</evidence>
<proteinExistence type="predicted"/>
<dbReference type="Proteomes" id="UP001162501">
    <property type="component" value="Chromosome 28"/>
</dbReference>
<protein>
    <submittedName>
        <fullName evidence="1">Uncharacterized protein</fullName>
    </submittedName>
</protein>
<gene>
    <name evidence="1" type="ORF">MRATA1EN22A_LOCUS17067</name>
</gene>
<reference evidence="1" key="2">
    <citation type="submission" date="2025-03" db="EMBL/GenBank/DDBJ databases">
        <authorList>
            <consortium name="ELIXIR-Norway"/>
            <consortium name="Elixir Norway"/>
        </authorList>
    </citation>
    <scope>NUCLEOTIDE SEQUENCE</scope>
</reference>
<name>A0AC59ZD63_RANTA</name>
<reference evidence="1" key="1">
    <citation type="submission" date="2023-05" db="EMBL/GenBank/DDBJ databases">
        <authorList>
            <consortium name="ELIXIR-Norway"/>
        </authorList>
    </citation>
    <scope>NUCLEOTIDE SEQUENCE</scope>
</reference>